<keyword evidence="1" id="KW-0479">Metal-binding</keyword>
<feature type="compositionally biased region" description="Polar residues" evidence="4">
    <location>
        <begin position="145"/>
        <end position="160"/>
    </location>
</feature>
<evidence type="ECO:0000256" key="2">
    <source>
        <dbReference type="ARBA" id="ARBA00022771"/>
    </source>
</evidence>
<keyword evidence="3" id="KW-0862">Zinc</keyword>
<dbReference type="InterPro" id="IPR013083">
    <property type="entry name" value="Znf_RING/FYVE/PHD"/>
</dbReference>
<dbReference type="SUPFAM" id="SSF57903">
    <property type="entry name" value="FYVE/PHD zinc finger"/>
    <property type="match status" value="1"/>
</dbReference>
<evidence type="ECO:0008006" key="8">
    <source>
        <dbReference type="Google" id="ProtNLM"/>
    </source>
</evidence>
<evidence type="ECO:0000256" key="4">
    <source>
        <dbReference type="SAM" id="MobiDB-lite"/>
    </source>
</evidence>
<feature type="region of interest" description="Disordered" evidence="4">
    <location>
        <begin position="145"/>
        <end position="173"/>
    </location>
</feature>
<reference evidence="6 7" key="1">
    <citation type="submission" date="2024-11" db="EMBL/GenBank/DDBJ databases">
        <title>Chromosome-level genome assembly of the freshwater bivalve Anodonta woodiana.</title>
        <authorList>
            <person name="Chen X."/>
        </authorList>
    </citation>
    <scope>NUCLEOTIDE SEQUENCE [LARGE SCALE GENOMIC DNA]</scope>
    <source>
        <strain evidence="6">MN2024</strain>
        <tissue evidence="6">Gills</tissue>
    </source>
</reference>
<evidence type="ECO:0000256" key="1">
    <source>
        <dbReference type="ARBA" id="ARBA00022723"/>
    </source>
</evidence>
<sequence>MNRISRRPITIPLKTAKITNLVLLIIILSGDVELNPGPTNKSIFPCGLCEIPVTWNCQGVCCDACNIWHHKSCIELCTQDYELLNRPNVQWLCCKCESINVNTFTFRSYEIESSNIYDAITNLDLTLDSIKYAFSPLRTSPKSNISISSNTNLETQSSKNLKSRTDSNPYDVPPKKNLRIMTVNCRSIKEKKRGVPCSSPLPKTRYGMWF</sequence>
<comment type="caution">
    <text evidence="6">The sequence shown here is derived from an EMBL/GenBank/DDBJ whole genome shotgun (WGS) entry which is preliminary data.</text>
</comment>
<dbReference type="PROSITE" id="PS01359">
    <property type="entry name" value="ZF_PHD_1"/>
    <property type="match status" value="1"/>
</dbReference>
<feature type="signal peptide" evidence="5">
    <location>
        <begin position="1"/>
        <end position="34"/>
    </location>
</feature>
<feature type="chain" id="PRO_5044865682" description="PHD-type domain-containing protein" evidence="5">
    <location>
        <begin position="35"/>
        <end position="210"/>
    </location>
</feature>
<evidence type="ECO:0000313" key="7">
    <source>
        <dbReference type="Proteomes" id="UP001634394"/>
    </source>
</evidence>
<name>A0ABD3WSV2_SINWO</name>
<dbReference type="GO" id="GO:0008270">
    <property type="term" value="F:zinc ion binding"/>
    <property type="evidence" value="ECO:0007669"/>
    <property type="project" value="UniProtKB-KW"/>
</dbReference>
<evidence type="ECO:0000256" key="3">
    <source>
        <dbReference type="ARBA" id="ARBA00022833"/>
    </source>
</evidence>
<evidence type="ECO:0000256" key="5">
    <source>
        <dbReference type="SAM" id="SignalP"/>
    </source>
</evidence>
<dbReference type="EMBL" id="JBJQND010000005">
    <property type="protein sequence ID" value="KAL3876600.1"/>
    <property type="molecule type" value="Genomic_DNA"/>
</dbReference>
<dbReference type="Gene3D" id="3.30.40.10">
    <property type="entry name" value="Zinc/RING finger domain, C3HC4 (zinc finger)"/>
    <property type="match status" value="1"/>
</dbReference>
<gene>
    <name evidence="6" type="ORF">ACJMK2_034425</name>
</gene>
<dbReference type="AlphaFoldDB" id="A0ABD3WSV2"/>
<dbReference type="InterPro" id="IPR011011">
    <property type="entry name" value="Znf_FYVE_PHD"/>
</dbReference>
<protein>
    <recommendedName>
        <fullName evidence="8">PHD-type domain-containing protein</fullName>
    </recommendedName>
</protein>
<keyword evidence="7" id="KW-1185">Reference proteome</keyword>
<organism evidence="6 7">
    <name type="scientific">Sinanodonta woodiana</name>
    <name type="common">Chinese pond mussel</name>
    <name type="synonym">Anodonta woodiana</name>
    <dbReference type="NCBI Taxonomy" id="1069815"/>
    <lineage>
        <taxon>Eukaryota</taxon>
        <taxon>Metazoa</taxon>
        <taxon>Spiralia</taxon>
        <taxon>Lophotrochozoa</taxon>
        <taxon>Mollusca</taxon>
        <taxon>Bivalvia</taxon>
        <taxon>Autobranchia</taxon>
        <taxon>Heteroconchia</taxon>
        <taxon>Palaeoheterodonta</taxon>
        <taxon>Unionida</taxon>
        <taxon>Unionoidea</taxon>
        <taxon>Unionidae</taxon>
        <taxon>Unioninae</taxon>
        <taxon>Sinanodonta</taxon>
    </lineage>
</organism>
<dbReference type="InterPro" id="IPR019786">
    <property type="entry name" value="Zinc_finger_PHD-type_CS"/>
</dbReference>
<keyword evidence="2" id="KW-0863">Zinc-finger</keyword>
<accession>A0ABD3WSV2</accession>
<proteinExistence type="predicted"/>
<evidence type="ECO:0000313" key="6">
    <source>
        <dbReference type="EMBL" id="KAL3876600.1"/>
    </source>
</evidence>
<dbReference type="Proteomes" id="UP001634394">
    <property type="component" value="Unassembled WGS sequence"/>
</dbReference>
<keyword evidence="5" id="KW-0732">Signal</keyword>